<reference evidence="3" key="1">
    <citation type="journal article" date="2020" name="J Insects Food Feed">
        <title>The yellow mealworm (Tenebrio molitor) genome: a resource for the emerging insects as food and feed industry.</title>
        <authorList>
            <person name="Eriksson T."/>
            <person name="Andere A."/>
            <person name="Kelstrup H."/>
            <person name="Emery V."/>
            <person name="Picard C."/>
        </authorList>
    </citation>
    <scope>NUCLEOTIDE SEQUENCE</scope>
    <source>
        <strain evidence="3">Stoneville</strain>
        <tissue evidence="3">Whole head</tissue>
    </source>
</reference>
<feature type="region of interest" description="Disordered" evidence="1">
    <location>
        <begin position="257"/>
        <end position="282"/>
    </location>
</feature>
<evidence type="ECO:0000256" key="2">
    <source>
        <dbReference type="SAM" id="SignalP"/>
    </source>
</evidence>
<feature type="region of interest" description="Disordered" evidence="1">
    <location>
        <begin position="81"/>
        <end position="124"/>
    </location>
</feature>
<feature type="compositionally biased region" description="Basic and acidic residues" evidence="1">
    <location>
        <begin position="340"/>
        <end position="350"/>
    </location>
</feature>
<accession>A0A8J6HXZ1</accession>
<evidence type="ECO:0000313" key="4">
    <source>
        <dbReference type="Proteomes" id="UP000719412"/>
    </source>
</evidence>
<evidence type="ECO:0000256" key="1">
    <source>
        <dbReference type="SAM" id="MobiDB-lite"/>
    </source>
</evidence>
<feature type="region of interest" description="Disordered" evidence="1">
    <location>
        <begin position="313"/>
        <end position="350"/>
    </location>
</feature>
<reference evidence="3" key="2">
    <citation type="submission" date="2021-08" db="EMBL/GenBank/DDBJ databases">
        <authorList>
            <person name="Eriksson T."/>
        </authorList>
    </citation>
    <scope>NUCLEOTIDE SEQUENCE</scope>
    <source>
        <strain evidence="3">Stoneville</strain>
        <tissue evidence="3">Whole head</tissue>
    </source>
</reference>
<keyword evidence="4" id="KW-1185">Reference proteome</keyword>
<keyword evidence="2" id="KW-0732">Signal</keyword>
<gene>
    <name evidence="3" type="ORF">GEV33_000688</name>
</gene>
<feature type="compositionally biased region" description="Low complexity" evidence="1">
    <location>
        <begin position="258"/>
        <end position="271"/>
    </location>
</feature>
<sequence>MRVVLIALIWAVASDFNFYSKVEAKPSSNSADKKNIILHFNQNGPVNVRGAPVNLESALKPLLEQFSAVMMEEITKVLQKPSGCSKHKGSRPFRLPIQKKTLSLPAADPPSGDREKGNTSEGATVEAPVAAIVDVQNDQHHNQCGVDKICTSQKLQESQESKLPLTKLLSRRRILREGVDRDENCHDQEHEKHEFEDFPLVRFGEVLDGLQRTDEPIKRRVWPARTNRYRQLPKMLKPYFGLGSPWGSSRPIPAGHFSASSSVNRSNSSSRHPAKYSLPVSGSALRKGHQPLVRLILNKFMTGTLGARSAREQALGVRAPRGSRDSSKWTVPAVGGQKVFQKEDKRPRKS</sequence>
<protein>
    <submittedName>
        <fullName evidence="3">Uncharacterized protein</fullName>
    </submittedName>
</protein>
<comment type="caution">
    <text evidence="3">The sequence shown here is derived from an EMBL/GenBank/DDBJ whole genome shotgun (WGS) entry which is preliminary data.</text>
</comment>
<dbReference type="AlphaFoldDB" id="A0A8J6HXZ1"/>
<dbReference type="EMBL" id="JABDTM020004273">
    <property type="protein sequence ID" value="KAH0822103.1"/>
    <property type="molecule type" value="Genomic_DNA"/>
</dbReference>
<evidence type="ECO:0000313" key="3">
    <source>
        <dbReference type="EMBL" id="KAH0822103.1"/>
    </source>
</evidence>
<feature type="signal peptide" evidence="2">
    <location>
        <begin position="1"/>
        <end position="24"/>
    </location>
</feature>
<name>A0A8J6HXZ1_TENMO</name>
<feature type="chain" id="PRO_5035233675" evidence="2">
    <location>
        <begin position="25"/>
        <end position="350"/>
    </location>
</feature>
<proteinExistence type="predicted"/>
<organism evidence="3 4">
    <name type="scientific">Tenebrio molitor</name>
    <name type="common">Yellow mealworm beetle</name>
    <dbReference type="NCBI Taxonomy" id="7067"/>
    <lineage>
        <taxon>Eukaryota</taxon>
        <taxon>Metazoa</taxon>
        <taxon>Ecdysozoa</taxon>
        <taxon>Arthropoda</taxon>
        <taxon>Hexapoda</taxon>
        <taxon>Insecta</taxon>
        <taxon>Pterygota</taxon>
        <taxon>Neoptera</taxon>
        <taxon>Endopterygota</taxon>
        <taxon>Coleoptera</taxon>
        <taxon>Polyphaga</taxon>
        <taxon>Cucujiformia</taxon>
        <taxon>Tenebrionidae</taxon>
        <taxon>Tenebrio</taxon>
    </lineage>
</organism>
<dbReference type="Proteomes" id="UP000719412">
    <property type="component" value="Unassembled WGS sequence"/>
</dbReference>